<feature type="compositionally biased region" description="Low complexity" evidence="1">
    <location>
        <begin position="201"/>
        <end position="221"/>
    </location>
</feature>
<gene>
    <name evidence="3" type="ORF">KVV02_007980</name>
</gene>
<comment type="caution">
    <text evidence="3">The sequence shown here is derived from an EMBL/GenBank/DDBJ whole genome shotgun (WGS) entry which is preliminary data.</text>
</comment>
<evidence type="ECO:0000313" key="4">
    <source>
        <dbReference type="Proteomes" id="UP000717515"/>
    </source>
</evidence>
<feature type="compositionally biased region" description="Polar residues" evidence="1">
    <location>
        <begin position="656"/>
        <end position="669"/>
    </location>
</feature>
<feature type="compositionally biased region" description="Low complexity" evidence="1">
    <location>
        <begin position="485"/>
        <end position="494"/>
    </location>
</feature>
<keyword evidence="2" id="KW-1133">Transmembrane helix</keyword>
<organism evidence="3 4">
    <name type="scientific">Mortierella alpina</name>
    <name type="common">Oleaginous fungus</name>
    <name type="synonym">Mortierella renispora</name>
    <dbReference type="NCBI Taxonomy" id="64518"/>
    <lineage>
        <taxon>Eukaryota</taxon>
        <taxon>Fungi</taxon>
        <taxon>Fungi incertae sedis</taxon>
        <taxon>Mucoromycota</taxon>
        <taxon>Mortierellomycotina</taxon>
        <taxon>Mortierellomycetes</taxon>
        <taxon>Mortierellales</taxon>
        <taxon>Mortierellaceae</taxon>
        <taxon>Mortierella</taxon>
    </lineage>
</organism>
<keyword evidence="2" id="KW-0812">Transmembrane</keyword>
<protein>
    <submittedName>
        <fullName evidence="3">Uncharacterized protein</fullName>
    </submittedName>
</protein>
<feature type="region of interest" description="Disordered" evidence="1">
    <location>
        <begin position="376"/>
        <end position="398"/>
    </location>
</feature>
<evidence type="ECO:0000313" key="3">
    <source>
        <dbReference type="EMBL" id="KAG9321535.1"/>
    </source>
</evidence>
<feature type="compositionally biased region" description="Low complexity" evidence="1">
    <location>
        <begin position="670"/>
        <end position="681"/>
    </location>
</feature>
<proteinExistence type="predicted"/>
<feature type="transmembrane region" description="Helical" evidence="2">
    <location>
        <begin position="111"/>
        <end position="135"/>
    </location>
</feature>
<feature type="region of interest" description="Disordered" evidence="1">
    <location>
        <begin position="485"/>
        <end position="531"/>
    </location>
</feature>
<dbReference type="EMBL" id="JAIFTL010000199">
    <property type="protein sequence ID" value="KAG9321535.1"/>
    <property type="molecule type" value="Genomic_DNA"/>
</dbReference>
<feature type="region of interest" description="Disordered" evidence="1">
    <location>
        <begin position="656"/>
        <end position="681"/>
    </location>
</feature>
<dbReference type="AlphaFoldDB" id="A0A9P8D0K0"/>
<reference evidence="3" key="1">
    <citation type="submission" date="2021-07" db="EMBL/GenBank/DDBJ databases">
        <title>Draft genome of Mortierella alpina, strain LL118, isolated from an aspen leaf litter sample.</title>
        <authorList>
            <person name="Yang S."/>
            <person name="Vinatzer B.A."/>
        </authorList>
    </citation>
    <scope>NUCLEOTIDE SEQUENCE</scope>
    <source>
        <strain evidence="3">LL118</strain>
    </source>
</reference>
<name>A0A9P8D0K0_MORAP</name>
<sequence length="872" mass="95296">MVHLDLGKPPKAYCLVCPLSLMDDSHEQKALWSGGEILPASSLQQRCLALLRSTHFISTVVLGLLFHSPSFSSPPPPFPSSRAFVFQSSRPTFTLSIFFSRRLLPSLSYSAYLAFLFLVSLLFLLAQSLALHLVYSSPKSGASLYTAKSLLLLFSDPLLPLPSPLKMLRRSKDLSSEEPQRSVSGHRRGPWKKGSLFRKNTTTLSPTSTLTSPTQQTPITSARSSTDSMDGYTARKPSFRNLQPRSAAAMDFNDSDDDELGDQLSADYKAQRKTTLDLVDFFKNAPPPPSPPRLPPMMVDEKKKRTLLQRLRSRKSGSGMGGASAPLGKDRENRRLGTGSTISTTSNYTVGKGGEVATLPNGKKYIMIAVDYKRDQDSDGSPAVVKRTSGSSSKRMSRIGVEENLSSRRQSLLNAPAIHVTTTIQEDSGVNGSSLGMDRDGDKRRSILIQAGGGEGTSFILDNTPFLLDNFALDTDFIMVPPTTTQTQATSSSALGDSRRARQPSNNAVGTAGSLTNGQRETQSTTPEHVENATKRLNKVQFNIKETQQPQEPEQPLEGDALSEALSRRIATHRANMAKNKAMLATNDTSAASAEKDSDVSQLEIVLPKPVARKKVRHVQIQTQHCIMRPMCTQTEPMESLIQDLDIKEFGTQTMGSSGSVCGSSTDCGTSTESESTVTSSSWSSKPTVIRANSKVASLVASLSQPTSTGTCTKAAMATATATATATASTATTETGSQPSNLTSSTLTISEQEELVQLRQQRAALQVQVVSLQRDLAAETRARTRTAVAMQDTRDKFELLSAMAYKKIKEMIFQRHVLEMEVRELRAQVDLQAEDGAESYQQRLYQQQLHQHQLQQQHQQQEHQDYVSVGRH</sequence>
<feature type="region of interest" description="Disordered" evidence="1">
    <location>
        <begin position="851"/>
        <end position="872"/>
    </location>
</feature>
<feature type="compositionally biased region" description="Basic and acidic residues" evidence="1">
    <location>
        <begin position="170"/>
        <end position="180"/>
    </location>
</feature>
<feature type="compositionally biased region" description="Polar residues" evidence="1">
    <location>
        <begin position="503"/>
        <end position="527"/>
    </location>
</feature>
<evidence type="ECO:0000256" key="1">
    <source>
        <dbReference type="SAM" id="MobiDB-lite"/>
    </source>
</evidence>
<feature type="region of interest" description="Disordered" evidence="1">
    <location>
        <begin position="312"/>
        <end position="344"/>
    </location>
</feature>
<dbReference type="Proteomes" id="UP000717515">
    <property type="component" value="Unassembled WGS sequence"/>
</dbReference>
<keyword evidence="2" id="KW-0472">Membrane</keyword>
<evidence type="ECO:0000256" key="2">
    <source>
        <dbReference type="SAM" id="Phobius"/>
    </source>
</evidence>
<feature type="region of interest" description="Disordered" evidence="1">
    <location>
        <begin position="170"/>
        <end position="258"/>
    </location>
</feature>
<accession>A0A9P8D0K0</accession>